<sequence>WVYALLEEGYPSRYVVNKENISQLTVIRIKQCKDKTGPFKNQPKSGHPRLITDHIERNVI</sequence>
<dbReference type="EMBL" id="CAJVPK010001158">
    <property type="protein sequence ID" value="CAG8574103.1"/>
    <property type="molecule type" value="Genomic_DNA"/>
</dbReference>
<evidence type="ECO:0000313" key="2">
    <source>
        <dbReference type="Proteomes" id="UP000789706"/>
    </source>
</evidence>
<comment type="caution">
    <text evidence="1">The sequence shown here is derived from an EMBL/GenBank/DDBJ whole genome shotgun (WGS) entry which is preliminary data.</text>
</comment>
<organism evidence="1 2">
    <name type="scientific">Diversispora eburnea</name>
    <dbReference type="NCBI Taxonomy" id="1213867"/>
    <lineage>
        <taxon>Eukaryota</taxon>
        <taxon>Fungi</taxon>
        <taxon>Fungi incertae sedis</taxon>
        <taxon>Mucoromycota</taxon>
        <taxon>Glomeromycotina</taxon>
        <taxon>Glomeromycetes</taxon>
        <taxon>Diversisporales</taxon>
        <taxon>Diversisporaceae</taxon>
        <taxon>Diversispora</taxon>
    </lineage>
</organism>
<gene>
    <name evidence="1" type="ORF">DEBURN_LOCUS8235</name>
</gene>
<dbReference type="OrthoDB" id="2385703at2759"/>
<name>A0A9N9BQU1_9GLOM</name>
<accession>A0A9N9BQU1</accession>
<reference evidence="1" key="1">
    <citation type="submission" date="2021-06" db="EMBL/GenBank/DDBJ databases">
        <authorList>
            <person name="Kallberg Y."/>
            <person name="Tangrot J."/>
            <person name="Rosling A."/>
        </authorList>
    </citation>
    <scope>NUCLEOTIDE SEQUENCE</scope>
    <source>
        <strain evidence="1">AZ414A</strain>
    </source>
</reference>
<dbReference type="AlphaFoldDB" id="A0A9N9BQU1"/>
<keyword evidence="2" id="KW-1185">Reference proteome</keyword>
<feature type="non-terminal residue" evidence="1">
    <location>
        <position position="1"/>
    </location>
</feature>
<protein>
    <submittedName>
        <fullName evidence="1">2983_t:CDS:1</fullName>
    </submittedName>
</protein>
<proteinExistence type="predicted"/>
<dbReference type="Proteomes" id="UP000789706">
    <property type="component" value="Unassembled WGS sequence"/>
</dbReference>
<evidence type="ECO:0000313" key="1">
    <source>
        <dbReference type="EMBL" id="CAG8574103.1"/>
    </source>
</evidence>